<reference evidence="1 2" key="1">
    <citation type="submission" date="2018-11" db="EMBL/GenBank/DDBJ databases">
        <title>Chryseotalea sanarue gen. nov., sp., nov., a member of the family Cytophagaceae, isolated from a brackish lake in Hamamatsu Japan.</title>
        <authorList>
            <person name="Maejima Y."/>
            <person name="Iino T."/>
            <person name="Muraguchi Y."/>
            <person name="Fukuda K."/>
            <person name="Ohkuma M."/>
            <person name="Moriuchi R."/>
            <person name="Dohra H."/>
            <person name="Kimbara K."/>
            <person name="Shintani M."/>
        </authorList>
    </citation>
    <scope>NUCLEOTIDE SEQUENCE [LARGE SCALE GENOMIC DNA]</scope>
    <source>
        <strain evidence="1 2">Ys</strain>
    </source>
</reference>
<name>A0A401U9U6_9BACT</name>
<dbReference type="AlphaFoldDB" id="A0A401U9U6"/>
<organism evidence="1 2">
    <name type="scientific">Chryseotalea sanaruensis</name>
    <dbReference type="NCBI Taxonomy" id="2482724"/>
    <lineage>
        <taxon>Bacteria</taxon>
        <taxon>Pseudomonadati</taxon>
        <taxon>Bacteroidota</taxon>
        <taxon>Cytophagia</taxon>
        <taxon>Cytophagales</taxon>
        <taxon>Chryseotaleaceae</taxon>
        <taxon>Chryseotalea</taxon>
    </lineage>
</organism>
<evidence type="ECO:0000313" key="1">
    <source>
        <dbReference type="EMBL" id="GCC51659.1"/>
    </source>
</evidence>
<dbReference type="RefSeq" id="WP_127122313.1">
    <property type="nucleotide sequence ID" value="NZ_BHXQ01000003.1"/>
</dbReference>
<proteinExistence type="predicted"/>
<dbReference type="EMBL" id="BHXQ01000003">
    <property type="protein sequence ID" value="GCC51659.1"/>
    <property type="molecule type" value="Genomic_DNA"/>
</dbReference>
<keyword evidence="2" id="KW-1185">Reference proteome</keyword>
<dbReference type="Proteomes" id="UP000288227">
    <property type="component" value="Unassembled WGS sequence"/>
</dbReference>
<gene>
    <name evidence="1" type="ORF">SanaruYs_18870</name>
</gene>
<sequence length="97" mass="10882">MSAAINTTDHIIFLIGEELKSRRFFNTFQELGLDDSYFQPHLDEAIMTCLGLDDSNATLDFYFAVMNEHASKIGIKSESVAEEAKRVYEKLVANGMG</sequence>
<comment type="caution">
    <text evidence="1">The sequence shown here is derived from an EMBL/GenBank/DDBJ whole genome shotgun (WGS) entry which is preliminary data.</text>
</comment>
<evidence type="ECO:0000313" key="2">
    <source>
        <dbReference type="Proteomes" id="UP000288227"/>
    </source>
</evidence>
<accession>A0A401U9U6</accession>
<protein>
    <submittedName>
        <fullName evidence="1">Uncharacterized protein</fullName>
    </submittedName>
</protein>